<dbReference type="EMBL" id="CAMXCT030003168">
    <property type="protein sequence ID" value="CAL4790155.1"/>
    <property type="molecule type" value="Genomic_DNA"/>
</dbReference>
<keyword evidence="4" id="KW-1185">Reference proteome</keyword>
<feature type="region of interest" description="Disordered" evidence="1">
    <location>
        <begin position="95"/>
        <end position="202"/>
    </location>
</feature>
<accession>A0A9P1G7E9</accession>
<keyword evidence="3" id="KW-0689">Ribosomal protein</keyword>
<proteinExistence type="predicted"/>
<feature type="compositionally biased region" description="Acidic residues" evidence="1">
    <location>
        <begin position="147"/>
        <end position="172"/>
    </location>
</feature>
<dbReference type="GO" id="GO:0005840">
    <property type="term" value="C:ribosome"/>
    <property type="evidence" value="ECO:0007669"/>
    <property type="project" value="UniProtKB-KW"/>
</dbReference>
<protein>
    <submittedName>
        <fullName evidence="3">50S ribosomal protein L3</fullName>
    </submittedName>
</protein>
<sequence>MPVRPQENRTAAELALNCDRKPIKPVMRINKDLRNLTGYEGELLISGRAKARAHSFLSSSFKKYMYEADEGPIEPPLQPKGPVVDQAGHITGTTMQQTTGMPPAKELERVQPGAQVPPGNIPPPKGPERTFREDGPMDEKMEKEAEKAEEDLEGELDAIAEEDLEGLEGNDVEGDKEARAGGNKIGMQTDDSNDKSNELHAQ</sequence>
<gene>
    <name evidence="2" type="ORF">C1SCF055_LOCUS28760</name>
</gene>
<dbReference type="Proteomes" id="UP001152797">
    <property type="component" value="Unassembled WGS sequence"/>
</dbReference>
<organism evidence="2">
    <name type="scientific">Cladocopium goreaui</name>
    <dbReference type="NCBI Taxonomy" id="2562237"/>
    <lineage>
        <taxon>Eukaryota</taxon>
        <taxon>Sar</taxon>
        <taxon>Alveolata</taxon>
        <taxon>Dinophyceae</taxon>
        <taxon>Suessiales</taxon>
        <taxon>Symbiodiniaceae</taxon>
        <taxon>Cladocopium</taxon>
    </lineage>
</organism>
<comment type="caution">
    <text evidence="2">The sequence shown here is derived from an EMBL/GenBank/DDBJ whole genome shotgun (WGS) entry which is preliminary data.</text>
</comment>
<keyword evidence="3" id="KW-0687">Ribonucleoprotein</keyword>
<evidence type="ECO:0000313" key="2">
    <source>
        <dbReference type="EMBL" id="CAI4002843.1"/>
    </source>
</evidence>
<evidence type="ECO:0000313" key="4">
    <source>
        <dbReference type="Proteomes" id="UP001152797"/>
    </source>
</evidence>
<dbReference type="OrthoDB" id="274683at2759"/>
<evidence type="ECO:0000313" key="3">
    <source>
        <dbReference type="EMBL" id="CAL4790155.1"/>
    </source>
</evidence>
<evidence type="ECO:0000256" key="1">
    <source>
        <dbReference type="SAM" id="MobiDB-lite"/>
    </source>
</evidence>
<dbReference type="EMBL" id="CAMXCT010003168">
    <property type="protein sequence ID" value="CAI4002843.1"/>
    <property type="molecule type" value="Genomic_DNA"/>
</dbReference>
<dbReference type="AlphaFoldDB" id="A0A9P1G7E9"/>
<name>A0A9P1G7E9_9DINO</name>
<feature type="compositionally biased region" description="Basic and acidic residues" evidence="1">
    <location>
        <begin position="192"/>
        <end position="202"/>
    </location>
</feature>
<reference evidence="2" key="1">
    <citation type="submission" date="2022-10" db="EMBL/GenBank/DDBJ databases">
        <authorList>
            <person name="Chen Y."/>
            <person name="Dougan E. K."/>
            <person name="Chan C."/>
            <person name="Rhodes N."/>
            <person name="Thang M."/>
        </authorList>
    </citation>
    <scope>NUCLEOTIDE SEQUENCE</scope>
</reference>
<feature type="compositionally biased region" description="Basic and acidic residues" evidence="1">
    <location>
        <begin position="126"/>
        <end position="146"/>
    </location>
</feature>
<dbReference type="EMBL" id="CAMXCT020003168">
    <property type="protein sequence ID" value="CAL1156218.1"/>
    <property type="molecule type" value="Genomic_DNA"/>
</dbReference>
<reference evidence="3 4" key="2">
    <citation type="submission" date="2024-05" db="EMBL/GenBank/DDBJ databases">
        <authorList>
            <person name="Chen Y."/>
            <person name="Shah S."/>
            <person name="Dougan E. K."/>
            <person name="Thang M."/>
            <person name="Chan C."/>
        </authorList>
    </citation>
    <scope>NUCLEOTIDE SEQUENCE [LARGE SCALE GENOMIC DNA]</scope>
</reference>